<keyword evidence="3" id="KW-1185">Reference proteome</keyword>
<comment type="caution">
    <text evidence="2">The sequence shown here is derived from an EMBL/GenBank/DDBJ whole genome shotgun (WGS) entry which is preliminary data.</text>
</comment>
<feature type="domain" description="N-acetyltransferase" evidence="1">
    <location>
        <begin position="108"/>
        <end position="251"/>
    </location>
</feature>
<evidence type="ECO:0000313" key="2">
    <source>
        <dbReference type="EMBL" id="MFC5290154.1"/>
    </source>
</evidence>
<dbReference type="Proteomes" id="UP001596157">
    <property type="component" value="Unassembled WGS sequence"/>
</dbReference>
<dbReference type="EC" id="2.3.1.-" evidence="2"/>
<evidence type="ECO:0000313" key="3">
    <source>
        <dbReference type="Proteomes" id="UP001596157"/>
    </source>
</evidence>
<evidence type="ECO:0000259" key="1">
    <source>
        <dbReference type="PROSITE" id="PS51186"/>
    </source>
</evidence>
<dbReference type="GO" id="GO:0016746">
    <property type="term" value="F:acyltransferase activity"/>
    <property type="evidence" value="ECO:0007669"/>
    <property type="project" value="UniProtKB-KW"/>
</dbReference>
<dbReference type="InterPro" id="IPR000182">
    <property type="entry name" value="GNAT_dom"/>
</dbReference>
<dbReference type="PROSITE" id="PS51186">
    <property type="entry name" value="GNAT"/>
    <property type="match status" value="1"/>
</dbReference>
<protein>
    <submittedName>
        <fullName evidence="2">GNAT family N-acetyltransferase</fullName>
        <ecNumber evidence="2">2.3.1.-</ecNumber>
    </submittedName>
</protein>
<accession>A0ABW0ESI9</accession>
<keyword evidence="2" id="KW-0808">Transferase</keyword>
<sequence length="255" mass="25802">MSSVEVRAAEVALHRRAAWACAAAPGRFRVWEHVGVLAVLAEDPALGFLSSVSGVGPDTLPEAIRLADAPVWGTVAPTLVVPVGLGGAALSGAGFTRVGQRPLAIAPVPASTAPESDVVAADGSFADVLLAGYEVDGPVAAFIRAEHRLATVRGLFLMRAGSPIAAAAMSLHGDVAVLGGASTLREHRGRGAQTRLLRHRLHLAAEAGATLAVATAAAGSASAANLRAAGFALHERLAWRRPRTPGSTPAPGGRG</sequence>
<keyword evidence="2" id="KW-0012">Acyltransferase</keyword>
<name>A0ABW0ESI9_9PSEU</name>
<reference evidence="3" key="1">
    <citation type="journal article" date="2019" name="Int. J. Syst. Evol. Microbiol.">
        <title>The Global Catalogue of Microorganisms (GCM) 10K type strain sequencing project: providing services to taxonomists for standard genome sequencing and annotation.</title>
        <authorList>
            <consortium name="The Broad Institute Genomics Platform"/>
            <consortium name="The Broad Institute Genome Sequencing Center for Infectious Disease"/>
            <person name="Wu L."/>
            <person name="Ma J."/>
        </authorList>
    </citation>
    <scope>NUCLEOTIDE SEQUENCE [LARGE SCALE GENOMIC DNA]</scope>
    <source>
        <strain evidence="3">CCUG 59778</strain>
    </source>
</reference>
<gene>
    <name evidence="2" type="ORF">ACFPM7_24120</name>
</gene>
<dbReference type="Pfam" id="PF00583">
    <property type="entry name" value="Acetyltransf_1"/>
    <property type="match status" value="1"/>
</dbReference>
<dbReference type="RefSeq" id="WP_378250038.1">
    <property type="nucleotide sequence ID" value="NZ_JBHSKF010000015.1"/>
</dbReference>
<dbReference type="Gene3D" id="3.40.630.30">
    <property type="match status" value="1"/>
</dbReference>
<organism evidence="2 3">
    <name type="scientific">Actinokineospora guangxiensis</name>
    <dbReference type="NCBI Taxonomy" id="1490288"/>
    <lineage>
        <taxon>Bacteria</taxon>
        <taxon>Bacillati</taxon>
        <taxon>Actinomycetota</taxon>
        <taxon>Actinomycetes</taxon>
        <taxon>Pseudonocardiales</taxon>
        <taxon>Pseudonocardiaceae</taxon>
        <taxon>Actinokineospora</taxon>
    </lineage>
</organism>
<dbReference type="EMBL" id="JBHSKF010000015">
    <property type="protein sequence ID" value="MFC5290154.1"/>
    <property type="molecule type" value="Genomic_DNA"/>
</dbReference>
<dbReference type="InterPro" id="IPR016181">
    <property type="entry name" value="Acyl_CoA_acyltransferase"/>
</dbReference>
<dbReference type="SUPFAM" id="SSF55729">
    <property type="entry name" value="Acyl-CoA N-acyltransferases (Nat)"/>
    <property type="match status" value="1"/>
</dbReference>
<proteinExistence type="predicted"/>